<evidence type="ECO:0000313" key="1">
    <source>
        <dbReference type="EMBL" id="PAU74496.1"/>
    </source>
</evidence>
<reference evidence="1 2" key="1">
    <citation type="submission" date="2017-08" db="EMBL/GenBank/DDBJ databases">
        <title>Halomonas alkalisoli sp. nov., isolated from saline alkaline soil.</title>
        <authorList>
            <person name="Wang D."/>
            <person name="Zhang G."/>
        </authorList>
    </citation>
    <scope>NUCLEOTIDE SEQUENCE [LARGE SCALE GENOMIC DNA]</scope>
    <source>
        <strain evidence="1 2">WRN001</strain>
    </source>
</reference>
<dbReference type="Proteomes" id="UP000217771">
    <property type="component" value="Unassembled WGS sequence"/>
</dbReference>
<organism evidence="1 2">
    <name type="scientific">Halomonas salipaludis</name>
    <dbReference type="NCBI Taxonomy" id="2032625"/>
    <lineage>
        <taxon>Bacteria</taxon>
        <taxon>Pseudomonadati</taxon>
        <taxon>Pseudomonadota</taxon>
        <taxon>Gammaproteobacteria</taxon>
        <taxon>Oceanospirillales</taxon>
        <taxon>Halomonadaceae</taxon>
        <taxon>Halomonas</taxon>
    </lineage>
</organism>
<dbReference type="AlphaFoldDB" id="A0A2A2EN49"/>
<evidence type="ECO:0000313" key="2">
    <source>
        <dbReference type="Proteomes" id="UP000217771"/>
    </source>
</evidence>
<name>A0A2A2EN49_9GAMM</name>
<proteinExistence type="predicted"/>
<protein>
    <submittedName>
        <fullName evidence="1">Uncharacterized protein</fullName>
    </submittedName>
</protein>
<accession>A0A2A2EN49</accession>
<comment type="caution">
    <text evidence="1">The sequence shown here is derived from an EMBL/GenBank/DDBJ whole genome shotgun (WGS) entry which is preliminary data.</text>
</comment>
<gene>
    <name evidence="1" type="ORF">CK498_21975</name>
</gene>
<sequence length="74" mass="8413">MQREQEMTKYSGGNHMAATHAAAIVSQYRIGTRQRQARIALLAIRCSLLGRLTRVCQRMRKRSLDGVDATHLMK</sequence>
<keyword evidence="2" id="KW-1185">Reference proteome</keyword>
<dbReference type="EMBL" id="NSKB01000010">
    <property type="protein sequence ID" value="PAU74496.1"/>
    <property type="molecule type" value="Genomic_DNA"/>
</dbReference>